<accession>A0A5P2GGN5</accession>
<dbReference type="InterPro" id="IPR008969">
    <property type="entry name" value="CarboxyPept-like_regulatory"/>
</dbReference>
<dbReference type="EMBL" id="CP044016">
    <property type="protein sequence ID" value="QES90921.1"/>
    <property type="molecule type" value="Genomic_DNA"/>
</dbReference>
<dbReference type="SUPFAM" id="SSF49464">
    <property type="entry name" value="Carboxypeptidase regulatory domain-like"/>
    <property type="match status" value="1"/>
</dbReference>
<keyword evidence="1" id="KW-0121">Carboxypeptidase</keyword>
<evidence type="ECO:0000313" key="1">
    <source>
        <dbReference type="EMBL" id="QES90921.1"/>
    </source>
</evidence>
<dbReference type="Proteomes" id="UP000292424">
    <property type="component" value="Chromosome"/>
</dbReference>
<keyword evidence="1" id="KW-0378">Hydrolase</keyword>
<dbReference type="KEGG" id="arac:E0W69_005710"/>
<sequence length="205" mass="23349">MVFFQWAQAQEINSDSSENRVVELFGVIMTADSLRPVPAASVIVESDKRGTIANDKGIFSIAVLKGEKIKFSSIGYKDVEITIPQNIKGNQYSVIQLMTEDTVYLPATIIRARPTPEEFARDFLNTPVDEDMYEIARQNNNEATRRALMDVLPMDGKEAYSALMRQKTAQNYYKGQLPPMNLLNPFAWSDFIKSWKRGDYKSKNY</sequence>
<protein>
    <submittedName>
        <fullName evidence="1">Carboxypeptidase-like regulatory domain-containing protein</fullName>
    </submittedName>
</protein>
<organism evidence="1 2">
    <name type="scientific">Rhizosphaericola mali</name>
    <dbReference type="NCBI Taxonomy" id="2545455"/>
    <lineage>
        <taxon>Bacteria</taxon>
        <taxon>Pseudomonadati</taxon>
        <taxon>Bacteroidota</taxon>
        <taxon>Chitinophagia</taxon>
        <taxon>Chitinophagales</taxon>
        <taxon>Chitinophagaceae</taxon>
        <taxon>Rhizosphaericola</taxon>
    </lineage>
</organism>
<dbReference type="OrthoDB" id="1115630at2"/>
<keyword evidence="1" id="KW-0645">Protease</keyword>
<reference evidence="1 2" key="1">
    <citation type="submission" date="2019-09" db="EMBL/GenBank/DDBJ databases">
        <title>Complete genome sequence of Arachidicoccus sp. B3-10 isolated from apple orchard soil.</title>
        <authorList>
            <person name="Kim H.S."/>
            <person name="Han K.-I."/>
            <person name="Suh M.K."/>
            <person name="Lee K.C."/>
            <person name="Eom M.K."/>
            <person name="Kim J.-S."/>
            <person name="Kang S.W."/>
            <person name="Sin Y."/>
            <person name="Lee J.-S."/>
        </authorList>
    </citation>
    <scope>NUCLEOTIDE SEQUENCE [LARGE SCALE GENOMIC DNA]</scope>
    <source>
        <strain evidence="1 2">B3-10</strain>
    </source>
</reference>
<proteinExistence type="predicted"/>
<dbReference type="Pfam" id="PF13715">
    <property type="entry name" value="CarbopepD_reg_2"/>
    <property type="match status" value="1"/>
</dbReference>
<gene>
    <name evidence="1" type="ORF">E0W69_005710</name>
</gene>
<dbReference type="GO" id="GO:0004180">
    <property type="term" value="F:carboxypeptidase activity"/>
    <property type="evidence" value="ECO:0007669"/>
    <property type="project" value="UniProtKB-KW"/>
</dbReference>
<name>A0A5P2GGN5_9BACT</name>
<dbReference type="AlphaFoldDB" id="A0A5P2GGN5"/>
<evidence type="ECO:0000313" key="2">
    <source>
        <dbReference type="Proteomes" id="UP000292424"/>
    </source>
</evidence>
<keyword evidence="2" id="KW-1185">Reference proteome</keyword>